<evidence type="ECO:0008006" key="4">
    <source>
        <dbReference type="Google" id="ProtNLM"/>
    </source>
</evidence>
<feature type="compositionally biased region" description="Low complexity" evidence="1">
    <location>
        <begin position="218"/>
        <end position="229"/>
    </location>
</feature>
<name>A0A2T3Z5T2_TRIA4</name>
<evidence type="ECO:0000313" key="3">
    <source>
        <dbReference type="Proteomes" id="UP000240493"/>
    </source>
</evidence>
<evidence type="ECO:0000256" key="1">
    <source>
        <dbReference type="SAM" id="MobiDB-lite"/>
    </source>
</evidence>
<feature type="compositionally biased region" description="Polar residues" evidence="1">
    <location>
        <begin position="131"/>
        <end position="144"/>
    </location>
</feature>
<dbReference type="OrthoDB" id="4897707at2759"/>
<dbReference type="STRING" id="1042311.A0A2T3Z5T2"/>
<proteinExistence type="predicted"/>
<feature type="compositionally biased region" description="Basic and acidic residues" evidence="1">
    <location>
        <begin position="988"/>
        <end position="1007"/>
    </location>
</feature>
<dbReference type="AlphaFoldDB" id="A0A2T3Z5T2"/>
<feature type="compositionally biased region" description="Polar residues" evidence="1">
    <location>
        <begin position="391"/>
        <end position="410"/>
    </location>
</feature>
<feature type="compositionally biased region" description="Polar residues" evidence="1">
    <location>
        <begin position="154"/>
        <end position="167"/>
    </location>
</feature>
<feature type="region of interest" description="Disordered" evidence="1">
    <location>
        <begin position="386"/>
        <end position="685"/>
    </location>
</feature>
<dbReference type="EMBL" id="KZ679263">
    <property type="protein sequence ID" value="PTB40169.1"/>
    <property type="molecule type" value="Genomic_DNA"/>
</dbReference>
<feature type="compositionally biased region" description="Polar residues" evidence="1">
    <location>
        <begin position="762"/>
        <end position="771"/>
    </location>
</feature>
<protein>
    <recommendedName>
        <fullName evidence="4">Protamine P1</fullName>
    </recommendedName>
</protein>
<feature type="region of interest" description="Disordered" evidence="1">
    <location>
        <begin position="988"/>
        <end position="1008"/>
    </location>
</feature>
<feature type="region of interest" description="Disordered" evidence="1">
    <location>
        <begin position="122"/>
        <end position="266"/>
    </location>
</feature>
<sequence>MMLRRAPIYCEAVLQPQDIYYEGSEDEDYDNAEARRQRYEAAGQRFLDGNVPLLLSATLKGPFEEESGWVNPWRSKNRTANSQNPRVSDDLNMHSTPKRLAPSASIEQHAIEALKDAECALPSPESLKQAPFTSSYSRPQETGGTTHGRRDNSVPLSRSSDEFWTTNSPSKSPKRKSMSSQTLDGVANKRQRTRSTEIETPTPKKNLIAKRDASQRGARTTRATSDSSSIYSHIRELTSQLPPAGSQDLSSEDADTDTDDDHHHETISTCSSVDFLLANARRTPKKDLTSKILRPNENSSLSLLSPFSQRSSRGASSPLSVSPAQTPTKRKVASSIFSSRRRSSGDLSTLSETPTNLSSLADLEMLGVDDDNSEDLDDATLIERQLREEQVQSPEISTANNRDHISTTPDTIPPNLPTSRPSYEEHPSREESIIETPKAKRRDHPDSSISKYDTPRGRLKPFRGTQSSRMADPLIYDDTEGSDQPTSGSGNKASSDSQQPVPSENPSISSPKQNKSQALAGRSATKSNSPHKSSPLRSLSPRNGRINSRPALKKMVQPYMSSLRKSRAASADESYSQEKATQQSNENEQEKEVKETSPPSSNTCPPASHPSPNEIATDKDREPDHSTFDDAQEELMDRDTSVSSTTPHSDKPPAKVTAPVEVVNSTQGDVPPGILEQDEPGLTTQELSTDLQRSIPIELANSDIIEPLMNGDAPKNPNEPSSIAPMADGDSCECQQEHQDETQASTEAVAETQVLPAESDDMSQPPSNILTEPSEETPKRPSTPEPQFAVASFSTFMSPSPNPRRQRLYFSGPNLSGTASKTQGSLLSCMKRSWGSTIPKKRVSWAPLPHEGSDISGEDAPSGTDTSSSMIRGRDRAVSPPPPPSMGSSSDSLMEGDLKFGLHFAAVADRTKSINPQSTPAVPEYRSPSPDRQRPAESVDASLAEKNSFSTKTWGYDDQDPTDIVQDIFNDMDDFLQVWDVDAELNEARKADKTRASGAKGTERASEDDVDMFASFL</sequence>
<feature type="compositionally biased region" description="Polar residues" evidence="1">
    <location>
        <begin position="573"/>
        <end position="586"/>
    </location>
</feature>
<feature type="compositionally biased region" description="Basic and acidic residues" evidence="1">
    <location>
        <begin position="616"/>
        <end position="628"/>
    </location>
</feature>
<gene>
    <name evidence="2" type="ORF">M441DRAFT_48032</name>
</gene>
<feature type="compositionally biased region" description="Basic and acidic residues" evidence="1">
    <location>
        <begin position="422"/>
        <end position="432"/>
    </location>
</feature>
<feature type="compositionally biased region" description="Polar residues" evidence="1">
    <location>
        <begin position="813"/>
        <end position="824"/>
    </location>
</feature>
<feature type="compositionally biased region" description="Polar residues" evidence="1">
    <location>
        <begin position="345"/>
        <end position="354"/>
    </location>
</feature>
<reference evidence="2 3" key="1">
    <citation type="submission" date="2016-07" db="EMBL/GenBank/DDBJ databases">
        <title>Multiple horizontal gene transfer events from other fungi enriched the ability of initially mycotrophic Trichoderma (Ascomycota) to feed on dead plant biomass.</title>
        <authorList>
            <consortium name="DOE Joint Genome Institute"/>
            <person name="Aerts A."/>
            <person name="Atanasova L."/>
            <person name="Chenthamara K."/>
            <person name="Zhang J."/>
            <person name="Grujic M."/>
            <person name="Henrissat B."/>
            <person name="Kuo A."/>
            <person name="Salamov A."/>
            <person name="Lipzen A."/>
            <person name="Labutti K."/>
            <person name="Barry K."/>
            <person name="Miao Y."/>
            <person name="Rahimi M.J."/>
            <person name="Shen Q."/>
            <person name="Grigoriev I.V."/>
            <person name="Kubicek C.P."/>
            <person name="Druzhinina I.S."/>
        </authorList>
    </citation>
    <scope>NUCLEOTIDE SEQUENCE [LARGE SCALE GENOMIC DNA]</scope>
    <source>
        <strain evidence="2 3">CBS 433.97</strain>
    </source>
</reference>
<keyword evidence="3" id="KW-1185">Reference proteome</keyword>
<feature type="region of interest" description="Disordered" evidence="1">
    <location>
        <begin position="707"/>
        <end position="824"/>
    </location>
</feature>
<dbReference type="Proteomes" id="UP000240493">
    <property type="component" value="Unassembled WGS sequence"/>
</dbReference>
<feature type="compositionally biased region" description="Low complexity" evidence="1">
    <location>
        <begin position="300"/>
        <end position="312"/>
    </location>
</feature>
<feature type="region of interest" description="Disordered" evidence="1">
    <location>
        <begin position="74"/>
        <end position="102"/>
    </location>
</feature>
<feature type="compositionally biased region" description="Polar residues" evidence="1">
    <location>
        <begin position="482"/>
        <end position="517"/>
    </location>
</feature>
<feature type="region of interest" description="Disordered" evidence="1">
    <location>
        <begin position="910"/>
        <end position="944"/>
    </location>
</feature>
<evidence type="ECO:0000313" key="2">
    <source>
        <dbReference type="EMBL" id="PTB40169.1"/>
    </source>
</evidence>
<accession>A0A2T3Z5T2</accession>
<feature type="compositionally biased region" description="Acidic residues" evidence="1">
    <location>
        <begin position="250"/>
        <end position="259"/>
    </location>
</feature>
<feature type="compositionally biased region" description="Polar residues" evidence="1">
    <location>
        <begin position="524"/>
        <end position="541"/>
    </location>
</feature>
<feature type="region of interest" description="Disordered" evidence="1">
    <location>
        <begin position="300"/>
        <end position="354"/>
    </location>
</feature>
<organism evidence="2 3">
    <name type="scientific">Trichoderma asperellum (strain ATCC 204424 / CBS 433.97 / NBRC 101777)</name>
    <dbReference type="NCBI Taxonomy" id="1042311"/>
    <lineage>
        <taxon>Eukaryota</taxon>
        <taxon>Fungi</taxon>
        <taxon>Dikarya</taxon>
        <taxon>Ascomycota</taxon>
        <taxon>Pezizomycotina</taxon>
        <taxon>Sordariomycetes</taxon>
        <taxon>Hypocreomycetidae</taxon>
        <taxon>Hypocreales</taxon>
        <taxon>Hypocreaceae</taxon>
        <taxon>Trichoderma</taxon>
    </lineage>
</organism>
<feature type="compositionally biased region" description="Polar residues" evidence="1">
    <location>
        <begin position="313"/>
        <end position="327"/>
    </location>
</feature>
<feature type="region of interest" description="Disordered" evidence="1">
    <location>
        <begin position="842"/>
        <end position="894"/>
    </location>
</feature>